<evidence type="ECO:0000313" key="2">
    <source>
        <dbReference type="EMBL" id="KAJ5432382.1"/>
    </source>
</evidence>
<organism evidence="2 3">
    <name type="scientific">Penicillium daleae</name>
    <dbReference type="NCBI Taxonomy" id="63821"/>
    <lineage>
        <taxon>Eukaryota</taxon>
        <taxon>Fungi</taxon>
        <taxon>Dikarya</taxon>
        <taxon>Ascomycota</taxon>
        <taxon>Pezizomycotina</taxon>
        <taxon>Eurotiomycetes</taxon>
        <taxon>Eurotiomycetidae</taxon>
        <taxon>Eurotiales</taxon>
        <taxon>Aspergillaceae</taxon>
        <taxon>Penicillium</taxon>
    </lineage>
</organism>
<reference evidence="2" key="2">
    <citation type="journal article" date="2023" name="IMA Fungus">
        <title>Comparative genomic study of the Penicillium genus elucidates a diverse pangenome and 15 lateral gene transfer events.</title>
        <authorList>
            <person name="Petersen C."/>
            <person name="Sorensen T."/>
            <person name="Nielsen M.R."/>
            <person name="Sondergaard T.E."/>
            <person name="Sorensen J.L."/>
            <person name="Fitzpatrick D.A."/>
            <person name="Frisvad J.C."/>
            <person name="Nielsen K.L."/>
        </authorList>
    </citation>
    <scope>NUCLEOTIDE SEQUENCE</scope>
    <source>
        <strain evidence="2">IBT 16125</strain>
    </source>
</reference>
<dbReference type="Proteomes" id="UP001213681">
    <property type="component" value="Unassembled WGS sequence"/>
</dbReference>
<feature type="compositionally biased region" description="Basic and acidic residues" evidence="1">
    <location>
        <begin position="131"/>
        <end position="147"/>
    </location>
</feature>
<feature type="compositionally biased region" description="Polar residues" evidence="1">
    <location>
        <begin position="189"/>
        <end position="203"/>
    </location>
</feature>
<comment type="caution">
    <text evidence="2">The sequence shown here is derived from an EMBL/GenBank/DDBJ whole genome shotgun (WGS) entry which is preliminary data.</text>
</comment>
<feature type="compositionally biased region" description="Polar residues" evidence="1">
    <location>
        <begin position="51"/>
        <end position="79"/>
    </location>
</feature>
<dbReference type="GeneID" id="81605163"/>
<evidence type="ECO:0008006" key="4">
    <source>
        <dbReference type="Google" id="ProtNLM"/>
    </source>
</evidence>
<name>A0AAD6BSF3_9EURO</name>
<reference evidence="2" key="1">
    <citation type="submission" date="2022-12" db="EMBL/GenBank/DDBJ databases">
        <authorList>
            <person name="Petersen C."/>
        </authorList>
    </citation>
    <scope>NUCLEOTIDE SEQUENCE</scope>
    <source>
        <strain evidence="2">IBT 16125</strain>
    </source>
</reference>
<feature type="compositionally biased region" description="Basic and acidic residues" evidence="1">
    <location>
        <begin position="1"/>
        <end position="27"/>
    </location>
</feature>
<feature type="region of interest" description="Disordered" evidence="1">
    <location>
        <begin position="1"/>
        <end position="251"/>
    </location>
</feature>
<gene>
    <name evidence="2" type="ORF">N7458_011538</name>
</gene>
<evidence type="ECO:0000256" key="1">
    <source>
        <dbReference type="SAM" id="MobiDB-lite"/>
    </source>
</evidence>
<proteinExistence type="predicted"/>
<keyword evidence="3" id="KW-1185">Reference proteome</keyword>
<feature type="compositionally biased region" description="Basic and acidic residues" evidence="1">
    <location>
        <begin position="112"/>
        <end position="124"/>
    </location>
</feature>
<dbReference type="EMBL" id="JAPVEA010000009">
    <property type="protein sequence ID" value="KAJ5432382.1"/>
    <property type="molecule type" value="Genomic_DNA"/>
</dbReference>
<feature type="compositionally biased region" description="Acidic residues" evidence="1">
    <location>
        <begin position="218"/>
        <end position="251"/>
    </location>
</feature>
<feature type="compositionally biased region" description="Acidic residues" evidence="1">
    <location>
        <begin position="171"/>
        <end position="186"/>
    </location>
</feature>
<evidence type="ECO:0000313" key="3">
    <source>
        <dbReference type="Proteomes" id="UP001213681"/>
    </source>
</evidence>
<feature type="compositionally biased region" description="Basic and acidic residues" evidence="1">
    <location>
        <begin position="207"/>
        <end position="217"/>
    </location>
</feature>
<accession>A0AAD6BSF3</accession>
<protein>
    <recommendedName>
        <fullName evidence="4">DUF5872 domain-containing protein</fullName>
    </recommendedName>
</protein>
<sequence>MAPKDKYTDPKLREEIKEEIHNSDKGGKPGQWSARKAQMMASEYKKRGGDYTTSKQDGQSPSQKHLNEWTNEEWQTKEGSGTARKDDENGTRKRYLPKKAWEQMSEGEKEETEEKKVEGSKEGRQVVGNTERAREARRDVSGRKGSGDEEEEKGNGKGKKGPKTRSSSKDDGDDDQFDEEEDEEDGNEKNSAGTKRTAKQSTGSNKKQKENGKKEKEAEDADDGQEEDENEEEYIEDESDVDEDVNEEEEE</sequence>
<dbReference type="RefSeq" id="XP_056759674.1">
    <property type="nucleotide sequence ID" value="XM_056914920.1"/>
</dbReference>
<dbReference type="AlphaFoldDB" id="A0AAD6BSF3"/>